<dbReference type="InterPro" id="IPR013083">
    <property type="entry name" value="Znf_RING/FYVE/PHD"/>
</dbReference>
<dbReference type="PROSITE" id="PS00518">
    <property type="entry name" value="ZF_RING_1"/>
    <property type="match status" value="1"/>
</dbReference>
<keyword evidence="3" id="KW-0862">Zinc</keyword>
<sequence length="256" mass="28178">MDQNLASAEAVVTESTTCGICLEDSKDPLSLPCGHMFCDGCLNEWRSRYGVKEEMRKKCPICRARIPPSNEMVKTLRAYRAKKQQLEDNNDTSSEDYHVVCGYLKEVERGVGADWDGVTVLQDNDAKPAVVLPDYIAEAIARGKIRSVLRWINAHGTQDCVNATSSVETLAMSALSIASVNTQLTLMTLLLQLGANVDVRDNQGLTALSSSLWSEECAAGDVKKRIMLLLSWGASFFLEGHSSKEVCIHRVKTYGE</sequence>
<dbReference type="SUPFAM" id="SSF57850">
    <property type="entry name" value="RING/U-box"/>
    <property type="match status" value="1"/>
</dbReference>
<name>K0SD70_THAOC</name>
<evidence type="ECO:0000256" key="4">
    <source>
        <dbReference type="PROSITE-ProRule" id="PRU00023"/>
    </source>
</evidence>
<dbReference type="PROSITE" id="PS50088">
    <property type="entry name" value="ANK_REPEAT"/>
    <property type="match status" value="1"/>
</dbReference>
<keyword evidence="2 5" id="KW-0863">Zinc-finger</keyword>
<dbReference type="PROSITE" id="PS50089">
    <property type="entry name" value="ZF_RING_2"/>
    <property type="match status" value="1"/>
</dbReference>
<gene>
    <name evidence="8" type="ORF">THAOC_15243</name>
</gene>
<feature type="repeat" description="ANK" evidence="4">
    <location>
        <begin position="170"/>
        <end position="202"/>
    </location>
</feature>
<protein>
    <recommendedName>
        <fullName evidence="7">RING-type domain-containing protein</fullName>
    </recommendedName>
</protein>
<dbReference type="Gene3D" id="3.30.40.10">
    <property type="entry name" value="Zinc/RING finger domain, C3HC4 (zinc finger)"/>
    <property type="match status" value="1"/>
</dbReference>
<organism evidence="8 9">
    <name type="scientific">Thalassiosira oceanica</name>
    <name type="common">Marine diatom</name>
    <dbReference type="NCBI Taxonomy" id="159749"/>
    <lineage>
        <taxon>Eukaryota</taxon>
        <taxon>Sar</taxon>
        <taxon>Stramenopiles</taxon>
        <taxon>Ochrophyta</taxon>
        <taxon>Bacillariophyta</taxon>
        <taxon>Coscinodiscophyceae</taxon>
        <taxon>Thalassiosirophycidae</taxon>
        <taxon>Thalassiosirales</taxon>
        <taxon>Thalassiosiraceae</taxon>
        <taxon>Thalassiosira</taxon>
    </lineage>
</organism>
<reference evidence="8 9" key="1">
    <citation type="journal article" date="2012" name="Genome Biol.">
        <title>Genome and low-iron response of an oceanic diatom adapted to chronic iron limitation.</title>
        <authorList>
            <person name="Lommer M."/>
            <person name="Specht M."/>
            <person name="Roy A.S."/>
            <person name="Kraemer L."/>
            <person name="Andreson R."/>
            <person name="Gutowska M.A."/>
            <person name="Wolf J."/>
            <person name="Bergner S.V."/>
            <person name="Schilhabel M.B."/>
            <person name="Klostermeier U.C."/>
            <person name="Beiko R.G."/>
            <person name="Rosenstiel P."/>
            <person name="Hippler M."/>
            <person name="Laroche J."/>
        </authorList>
    </citation>
    <scope>NUCLEOTIDE SEQUENCE [LARGE SCALE GENOMIC DNA]</scope>
    <source>
        <strain evidence="8 9">CCMP1005</strain>
    </source>
</reference>
<dbReference type="GO" id="GO:0006513">
    <property type="term" value="P:protein monoubiquitination"/>
    <property type="evidence" value="ECO:0007669"/>
    <property type="project" value="TreeGrafter"/>
</dbReference>
<evidence type="ECO:0000256" key="2">
    <source>
        <dbReference type="ARBA" id="ARBA00022771"/>
    </source>
</evidence>
<evidence type="ECO:0000256" key="3">
    <source>
        <dbReference type="ARBA" id="ARBA00022833"/>
    </source>
</evidence>
<dbReference type="InterPro" id="IPR047153">
    <property type="entry name" value="TRIM45/56/19-like"/>
</dbReference>
<evidence type="ECO:0000313" key="8">
    <source>
        <dbReference type="EMBL" id="EJK64058.1"/>
    </source>
</evidence>
<dbReference type="OrthoDB" id="207411at2759"/>
<dbReference type="PANTHER" id="PTHR25462:SF229">
    <property type="entry name" value="TRANSCRIPTION INTERMEDIARY FACTOR 1-BETA"/>
    <property type="match status" value="1"/>
</dbReference>
<dbReference type="InterPro" id="IPR001841">
    <property type="entry name" value="Znf_RING"/>
</dbReference>
<feature type="domain" description="RING-type" evidence="7">
    <location>
        <begin position="18"/>
        <end position="63"/>
    </location>
</feature>
<dbReference type="PANTHER" id="PTHR25462">
    <property type="entry name" value="BONUS, ISOFORM C-RELATED"/>
    <property type="match status" value="1"/>
</dbReference>
<comment type="caution">
    <text evidence="8">The sequence shown here is derived from an EMBL/GenBank/DDBJ whole genome shotgun (WGS) entry which is preliminary data.</text>
</comment>
<evidence type="ECO:0000256" key="5">
    <source>
        <dbReference type="PROSITE-ProRule" id="PRU00175"/>
    </source>
</evidence>
<keyword evidence="6" id="KW-0175">Coiled coil</keyword>
<proteinExistence type="predicted"/>
<dbReference type="Gene3D" id="1.25.40.20">
    <property type="entry name" value="Ankyrin repeat-containing domain"/>
    <property type="match status" value="1"/>
</dbReference>
<dbReference type="SMART" id="SM00184">
    <property type="entry name" value="RING"/>
    <property type="match status" value="1"/>
</dbReference>
<evidence type="ECO:0000256" key="6">
    <source>
        <dbReference type="SAM" id="Coils"/>
    </source>
</evidence>
<dbReference type="Pfam" id="PF13920">
    <property type="entry name" value="zf-C3HC4_3"/>
    <property type="match status" value="1"/>
</dbReference>
<dbReference type="GO" id="GO:0008270">
    <property type="term" value="F:zinc ion binding"/>
    <property type="evidence" value="ECO:0007669"/>
    <property type="project" value="UniProtKB-KW"/>
</dbReference>
<evidence type="ECO:0000259" key="7">
    <source>
        <dbReference type="PROSITE" id="PS50089"/>
    </source>
</evidence>
<feature type="non-terminal residue" evidence="8">
    <location>
        <position position="256"/>
    </location>
</feature>
<accession>K0SD70</accession>
<keyword evidence="1" id="KW-0479">Metal-binding</keyword>
<keyword evidence="9" id="KW-1185">Reference proteome</keyword>
<dbReference type="InterPro" id="IPR002110">
    <property type="entry name" value="Ankyrin_rpt"/>
</dbReference>
<dbReference type="InterPro" id="IPR036770">
    <property type="entry name" value="Ankyrin_rpt-contain_sf"/>
</dbReference>
<keyword evidence="4" id="KW-0040">ANK repeat</keyword>
<feature type="coiled-coil region" evidence="6">
    <location>
        <begin position="69"/>
        <end position="96"/>
    </location>
</feature>
<dbReference type="GO" id="GO:0061630">
    <property type="term" value="F:ubiquitin protein ligase activity"/>
    <property type="evidence" value="ECO:0007669"/>
    <property type="project" value="TreeGrafter"/>
</dbReference>
<evidence type="ECO:0000256" key="1">
    <source>
        <dbReference type="ARBA" id="ARBA00022723"/>
    </source>
</evidence>
<dbReference type="Proteomes" id="UP000266841">
    <property type="component" value="Unassembled WGS sequence"/>
</dbReference>
<dbReference type="SUPFAM" id="SSF48403">
    <property type="entry name" value="Ankyrin repeat"/>
    <property type="match status" value="1"/>
</dbReference>
<dbReference type="EMBL" id="AGNL01017694">
    <property type="protein sequence ID" value="EJK64058.1"/>
    <property type="molecule type" value="Genomic_DNA"/>
</dbReference>
<evidence type="ECO:0000313" key="9">
    <source>
        <dbReference type="Proteomes" id="UP000266841"/>
    </source>
</evidence>
<dbReference type="InterPro" id="IPR017907">
    <property type="entry name" value="Znf_RING_CS"/>
</dbReference>
<dbReference type="AlphaFoldDB" id="K0SD70"/>